<feature type="region of interest" description="Disordered" evidence="6">
    <location>
        <begin position="1"/>
        <end position="31"/>
    </location>
</feature>
<feature type="compositionally biased region" description="Basic and acidic residues" evidence="6">
    <location>
        <begin position="137"/>
        <end position="151"/>
    </location>
</feature>
<proteinExistence type="inferred from homology"/>
<comment type="caution">
    <text evidence="7">The sequence shown here is derived from an EMBL/GenBank/DDBJ whole genome shotgun (WGS) entry which is preliminary data.</text>
</comment>
<dbReference type="GO" id="GO:0016592">
    <property type="term" value="C:mediator complex"/>
    <property type="evidence" value="ECO:0007669"/>
    <property type="project" value="InterPro"/>
</dbReference>
<evidence type="ECO:0000256" key="2">
    <source>
        <dbReference type="ARBA" id="ARBA00008048"/>
    </source>
</evidence>
<dbReference type="STRING" id="42251.A0A2T6ZS07"/>
<evidence type="ECO:0000256" key="5">
    <source>
        <dbReference type="ARBA" id="ARBA00023242"/>
    </source>
</evidence>
<reference evidence="7 8" key="1">
    <citation type="submission" date="2017-04" db="EMBL/GenBank/DDBJ databases">
        <title>Draft genome sequence of Tuber borchii Vittad., a whitish edible truffle.</title>
        <authorList>
            <consortium name="DOE Joint Genome Institute"/>
            <person name="Murat C."/>
            <person name="Kuo A."/>
            <person name="Barry K.W."/>
            <person name="Clum A."/>
            <person name="Dockter R.B."/>
            <person name="Fauchery L."/>
            <person name="Iotti M."/>
            <person name="Kohler A."/>
            <person name="Labutti K."/>
            <person name="Lindquist E.A."/>
            <person name="Lipzen A."/>
            <person name="Ohm R.A."/>
            <person name="Wang M."/>
            <person name="Grigoriev I.V."/>
            <person name="Zambonelli A."/>
            <person name="Martin F.M."/>
        </authorList>
    </citation>
    <scope>NUCLEOTIDE SEQUENCE [LARGE SCALE GENOMIC DNA]</scope>
    <source>
        <strain evidence="7 8">Tbo3840</strain>
    </source>
</reference>
<dbReference type="OrthoDB" id="5326237at2759"/>
<keyword evidence="5" id="KW-0539">Nucleus</keyword>
<comment type="subcellular location">
    <subcellularLocation>
        <location evidence="1">Nucleus</location>
    </subcellularLocation>
</comment>
<protein>
    <recommendedName>
        <fullName evidence="9">Mediator complex subunit 27-domain-containing protein</fullName>
    </recommendedName>
</protein>
<keyword evidence="8" id="KW-1185">Reference proteome</keyword>
<evidence type="ECO:0000256" key="4">
    <source>
        <dbReference type="ARBA" id="ARBA00023163"/>
    </source>
</evidence>
<dbReference type="AlphaFoldDB" id="A0A2T6ZS07"/>
<keyword evidence="4" id="KW-0804">Transcription</keyword>
<feature type="compositionally biased region" description="Low complexity" evidence="6">
    <location>
        <begin position="16"/>
        <end position="26"/>
    </location>
</feature>
<organism evidence="7 8">
    <name type="scientific">Tuber borchii</name>
    <name type="common">White truffle</name>
    <dbReference type="NCBI Taxonomy" id="42251"/>
    <lineage>
        <taxon>Eukaryota</taxon>
        <taxon>Fungi</taxon>
        <taxon>Dikarya</taxon>
        <taxon>Ascomycota</taxon>
        <taxon>Pezizomycotina</taxon>
        <taxon>Pezizomycetes</taxon>
        <taxon>Pezizales</taxon>
        <taxon>Tuberaceae</taxon>
        <taxon>Tuber</taxon>
    </lineage>
</organism>
<evidence type="ECO:0000256" key="1">
    <source>
        <dbReference type="ARBA" id="ARBA00004123"/>
    </source>
</evidence>
<sequence>MSKQPNGNAPPPPQLQQPQSQQPAGSEEWSDEKLVDALKRLDDLHNKLISLRTVIPRLTQPLSTKYPSPAEFYADLASRAQSSSQEVLDFNSSWVNGKEIFDRAVASRAKEPGGIPRLSIHDTFMPDDEEEEEEEVKVDPKPEDTEMKDAGDQLEEEEEDEMKEDEIETPDAQIPTVIGDFKGRHPNIGVEVSDGEESGNRTVRLKLPAPTDLLFTIDMHLSTNSSTSTDKSDPATSTRRFIVTSIVNSKKPEQQPIPHLYTALLRSITMRPNAGNLQMLLEMIGTYTSLFTTPCSKCNKMTGGTKAELPVVRRKRLVPVEEAAPSATNGVVSANTSEVANKKKGKVKKEKAWLSFHEVCV</sequence>
<accession>A0A2T6ZS07</accession>
<evidence type="ECO:0000256" key="6">
    <source>
        <dbReference type="SAM" id="MobiDB-lite"/>
    </source>
</evidence>
<comment type="similarity">
    <text evidence="2">Belongs to the Mediator complex subunit 27 family.</text>
</comment>
<feature type="region of interest" description="Disordered" evidence="6">
    <location>
        <begin position="113"/>
        <end position="200"/>
    </location>
</feature>
<keyword evidence="3" id="KW-0805">Transcription regulation</keyword>
<evidence type="ECO:0000256" key="3">
    <source>
        <dbReference type="ARBA" id="ARBA00023015"/>
    </source>
</evidence>
<evidence type="ECO:0000313" key="7">
    <source>
        <dbReference type="EMBL" id="PUU78214.1"/>
    </source>
</evidence>
<dbReference type="Proteomes" id="UP000244722">
    <property type="component" value="Unassembled WGS sequence"/>
</dbReference>
<dbReference type="Pfam" id="PF11571">
    <property type="entry name" value="Med27"/>
    <property type="match status" value="1"/>
</dbReference>
<evidence type="ECO:0000313" key="8">
    <source>
        <dbReference type="Proteomes" id="UP000244722"/>
    </source>
</evidence>
<name>A0A2T6ZS07_TUBBO</name>
<evidence type="ECO:0008006" key="9">
    <source>
        <dbReference type="Google" id="ProtNLM"/>
    </source>
</evidence>
<dbReference type="InterPro" id="IPR021627">
    <property type="entry name" value="Mediator_Med27"/>
</dbReference>
<feature type="compositionally biased region" description="Acidic residues" evidence="6">
    <location>
        <begin position="125"/>
        <end position="136"/>
    </location>
</feature>
<gene>
    <name evidence="7" type="ORF">B9Z19DRAFT_1048832</name>
</gene>
<dbReference type="EMBL" id="NESQ01000127">
    <property type="protein sequence ID" value="PUU78214.1"/>
    <property type="molecule type" value="Genomic_DNA"/>
</dbReference>
<feature type="compositionally biased region" description="Acidic residues" evidence="6">
    <location>
        <begin position="152"/>
        <end position="169"/>
    </location>
</feature>